<feature type="binding site" evidence="14">
    <location>
        <position position="43"/>
    </location>
    <ligand>
        <name>L-threonine</name>
        <dbReference type="ChEBI" id="CHEBI:57926"/>
    </ligand>
</feature>
<dbReference type="EMBL" id="PZZP01000002">
    <property type="protein sequence ID" value="PTM56769.1"/>
    <property type="molecule type" value="Genomic_DNA"/>
</dbReference>
<keyword evidence="7 13" id="KW-0819">tRNA processing</keyword>
<feature type="binding site" evidence="14">
    <location>
        <position position="149"/>
    </location>
    <ligand>
        <name>L-threonine</name>
        <dbReference type="ChEBI" id="CHEBI:57926"/>
    </ligand>
</feature>
<feature type="binding site" evidence="14">
    <location>
        <position position="203"/>
    </location>
    <ligand>
        <name>ATP</name>
        <dbReference type="ChEBI" id="CHEBI:30616"/>
    </ligand>
</feature>
<accession>A0A2T4Z4F4</accession>
<dbReference type="InterPro" id="IPR038385">
    <property type="entry name" value="Sua5/YwlC_C"/>
</dbReference>
<dbReference type="Pfam" id="PF01300">
    <property type="entry name" value="Sua5_yciO_yrdC"/>
    <property type="match status" value="1"/>
</dbReference>
<keyword evidence="17" id="KW-1185">Reference proteome</keyword>
<evidence type="ECO:0000259" key="15">
    <source>
        <dbReference type="PROSITE" id="PS51163"/>
    </source>
</evidence>
<dbReference type="InterPro" id="IPR050156">
    <property type="entry name" value="TC-AMP_synthase_SUA5"/>
</dbReference>
<dbReference type="GO" id="GO:0005737">
    <property type="term" value="C:cytoplasm"/>
    <property type="evidence" value="ECO:0007669"/>
    <property type="project" value="UniProtKB-SubCell"/>
</dbReference>
<dbReference type="InterPro" id="IPR006070">
    <property type="entry name" value="Sua5-like_dom"/>
</dbReference>
<dbReference type="EC" id="2.7.7.87" evidence="3 13"/>
<dbReference type="GO" id="GO:0061710">
    <property type="term" value="F:L-threonylcarbamoyladenylate synthase"/>
    <property type="evidence" value="ECO:0007669"/>
    <property type="project" value="UniProtKB-EC"/>
</dbReference>
<keyword evidence="10 13" id="KW-0067">ATP-binding</keyword>
<evidence type="ECO:0000256" key="7">
    <source>
        <dbReference type="ARBA" id="ARBA00022694"/>
    </source>
</evidence>
<evidence type="ECO:0000313" key="16">
    <source>
        <dbReference type="EMBL" id="PTM56769.1"/>
    </source>
</evidence>
<organism evidence="16 17">
    <name type="scientific">Desmospora activa DSM 45169</name>
    <dbReference type="NCBI Taxonomy" id="1121389"/>
    <lineage>
        <taxon>Bacteria</taxon>
        <taxon>Bacillati</taxon>
        <taxon>Bacillota</taxon>
        <taxon>Bacilli</taxon>
        <taxon>Bacillales</taxon>
        <taxon>Thermoactinomycetaceae</taxon>
        <taxon>Desmospora</taxon>
    </lineage>
</organism>
<evidence type="ECO:0000256" key="10">
    <source>
        <dbReference type="ARBA" id="ARBA00022840"/>
    </source>
</evidence>
<evidence type="ECO:0000256" key="9">
    <source>
        <dbReference type="ARBA" id="ARBA00022741"/>
    </source>
</evidence>
<evidence type="ECO:0000256" key="2">
    <source>
        <dbReference type="ARBA" id="ARBA00007663"/>
    </source>
</evidence>
<feature type="binding site" evidence="14">
    <location>
        <position position="66"/>
    </location>
    <ligand>
        <name>ATP</name>
        <dbReference type="ChEBI" id="CHEBI:30616"/>
    </ligand>
</feature>
<dbReference type="GO" id="GO:0005524">
    <property type="term" value="F:ATP binding"/>
    <property type="evidence" value="ECO:0007669"/>
    <property type="project" value="UniProtKB-UniRule"/>
</dbReference>
<comment type="caution">
    <text evidence="16">The sequence shown here is derived from an EMBL/GenBank/DDBJ whole genome shotgun (WGS) entry which is preliminary data.</text>
</comment>
<protein>
    <recommendedName>
        <fullName evidence="4 13">Threonylcarbamoyl-AMP synthase</fullName>
        <shortName evidence="13">TC-AMP synthase</shortName>
        <ecNumber evidence="3 13">2.7.7.87</ecNumber>
    </recommendedName>
    <alternativeName>
        <fullName evidence="11 13">L-threonylcarbamoyladenylate synthase</fullName>
    </alternativeName>
</protein>
<feature type="binding site" evidence="14">
    <location>
        <position position="159"/>
    </location>
    <ligand>
        <name>ATP</name>
        <dbReference type="ChEBI" id="CHEBI:30616"/>
    </ligand>
</feature>
<feature type="binding site" evidence="14">
    <location>
        <position position="125"/>
    </location>
    <ligand>
        <name>ATP</name>
        <dbReference type="ChEBI" id="CHEBI:30616"/>
    </ligand>
</feature>
<dbReference type="GO" id="GO:0008033">
    <property type="term" value="P:tRNA processing"/>
    <property type="evidence" value="ECO:0007669"/>
    <property type="project" value="UniProtKB-KW"/>
</dbReference>
<dbReference type="PROSITE" id="PS51163">
    <property type="entry name" value="YRDC"/>
    <property type="match status" value="1"/>
</dbReference>
<comment type="similarity">
    <text evidence="2 13">Belongs to the SUA5 family.</text>
</comment>
<dbReference type="Pfam" id="PF03481">
    <property type="entry name" value="Sua5_C"/>
    <property type="match status" value="1"/>
</dbReference>
<gene>
    <name evidence="16" type="ORF">C8J48_3094</name>
</gene>
<dbReference type="AlphaFoldDB" id="A0A2T4Z4F4"/>
<dbReference type="NCBIfam" id="TIGR00057">
    <property type="entry name" value="L-threonylcarbamoyladenylate synthase"/>
    <property type="match status" value="1"/>
</dbReference>
<comment type="subcellular location">
    <subcellularLocation>
        <location evidence="1 13">Cytoplasm</location>
    </subcellularLocation>
</comment>
<dbReference type="Gene3D" id="3.40.50.11030">
    <property type="entry name" value="Threonylcarbamoyl-AMP synthase, C-terminal domain"/>
    <property type="match status" value="1"/>
</dbReference>
<dbReference type="PANTHER" id="PTHR17490">
    <property type="entry name" value="SUA5"/>
    <property type="match status" value="1"/>
</dbReference>
<dbReference type="OrthoDB" id="9814580at2"/>
<evidence type="ECO:0000256" key="8">
    <source>
        <dbReference type="ARBA" id="ARBA00022695"/>
    </source>
</evidence>
<dbReference type="PIRSF" id="PIRSF004930">
    <property type="entry name" value="Tln_factor_SUA5"/>
    <property type="match status" value="1"/>
</dbReference>
<feature type="binding site" evidence="14">
    <location>
        <position position="129"/>
    </location>
    <ligand>
        <name>L-threonine</name>
        <dbReference type="ChEBI" id="CHEBI:57926"/>
    </ligand>
</feature>
<feature type="binding site" evidence="14">
    <location>
        <position position="189"/>
    </location>
    <ligand>
        <name>L-threonine</name>
        <dbReference type="ChEBI" id="CHEBI:57926"/>
    </ligand>
</feature>
<feature type="binding site" evidence="14">
    <location>
        <position position="241"/>
    </location>
    <ligand>
        <name>ATP</name>
        <dbReference type="ChEBI" id="CHEBI:30616"/>
    </ligand>
</feature>
<feature type="domain" description="YrdC-like" evidence="15">
    <location>
        <begin position="21"/>
        <end position="207"/>
    </location>
</feature>
<evidence type="ECO:0000256" key="13">
    <source>
        <dbReference type="PIRNR" id="PIRNR004930"/>
    </source>
</evidence>
<dbReference type="Gene3D" id="3.90.870.10">
    <property type="entry name" value="DHBP synthase"/>
    <property type="match status" value="1"/>
</dbReference>
<reference evidence="16 17" key="1">
    <citation type="submission" date="2018-04" db="EMBL/GenBank/DDBJ databases">
        <title>Genomic Encyclopedia of Archaeal and Bacterial Type Strains, Phase II (KMG-II): from individual species to whole genera.</title>
        <authorList>
            <person name="Goeker M."/>
        </authorList>
    </citation>
    <scope>NUCLEOTIDE SEQUENCE [LARGE SCALE GENOMIC DNA]</scope>
    <source>
        <strain evidence="16 17">DSM 45169</strain>
    </source>
</reference>
<comment type="catalytic activity">
    <reaction evidence="12 13">
        <text>L-threonine + hydrogencarbonate + ATP = L-threonylcarbamoyladenylate + diphosphate + H2O</text>
        <dbReference type="Rhea" id="RHEA:36407"/>
        <dbReference type="ChEBI" id="CHEBI:15377"/>
        <dbReference type="ChEBI" id="CHEBI:17544"/>
        <dbReference type="ChEBI" id="CHEBI:30616"/>
        <dbReference type="ChEBI" id="CHEBI:33019"/>
        <dbReference type="ChEBI" id="CHEBI:57926"/>
        <dbReference type="ChEBI" id="CHEBI:73682"/>
        <dbReference type="EC" id="2.7.7.87"/>
    </reaction>
</comment>
<dbReference type="FunFam" id="3.90.870.10:FF:000009">
    <property type="entry name" value="Threonylcarbamoyl-AMP synthase, putative"/>
    <property type="match status" value="1"/>
</dbReference>
<sequence length="357" mass="38429">MDTRRWRIYFDGRTEASLRDDPMIQEAATMLRTGKLVAFPTETVYGLGANAADETAVQSIFTAKGRPADNPLIVHFADEAAAIGWILEMPENGHRLASAFWPGPLTLIVEHLGTLAPAVTAGLPTVGVRVPAHPIAQALLSQARVPVAAPSANRSGKPSPTQAEHVWKDLNGRIHGLIDGGHSGVGVESTVVDVTGPVPLLLRPGGVTLEQMRQVVGSVAVDPGLQGVAIPRSPGVKYRHYAPQGEMWVVIGNGEALVKKMQSMADDGRARGYTVGILTTEEHRNRYRADYVLTCGSRSNPASVARYLFDTLRRFDELGVEWIIAEGFEEEGLFDSVMNRLSKAAEGQVIDLGEGDI</sequence>
<dbReference type="InterPro" id="IPR005145">
    <property type="entry name" value="Sua5_C"/>
</dbReference>
<proteinExistence type="inferred from homology"/>
<dbReference type="SUPFAM" id="SSF55821">
    <property type="entry name" value="YrdC/RibB"/>
    <property type="match status" value="1"/>
</dbReference>
<evidence type="ECO:0000256" key="14">
    <source>
        <dbReference type="PIRSR" id="PIRSR004930-1"/>
    </source>
</evidence>
<dbReference type="GO" id="GO:0006450">
    <property type="term" value="P:regulation of translational fidelity"/>
    <property type="evidence" value="ECO:0007669"/>
    <property type="project" value="TreeGrafter"/>
</dbReference>
<feature type="binding site" evidence="14">
    <location>
        <position position="70"/>
    </location>
    <ligand>
        <name>ATP</name>
        <dbReference type="ChEBI" id="CHEBI:30616"/>
    </ligand>
</feature>
<dbReference type="Proteomes" id="UP000241639">
    <property type="component" value="Unassembled WGS sequence"/>
</dbReference>
<keyword evidence="6 13" id="KW-0808">Transferase</keyword>
<keyword evidence="8 13" id="KW-0548">Nucleotidyltransferase</keyword>
<dbReference type="GO" id="GO:0000049">
    <property type="term" value="F:tRNA binding"/>
    <property type="evidence" value="ECO:0007669"/>
    <property type="project" value="TreeGrafter"/>
</dbReference>
<feature type="binding site" evidence="14">
    <location>
        <position position="75"/>
    </location>
    <ligand>
        <name>L-threonine</name>
        <dbReference type="ChEBI" id="CHEBI:57926"/>
    </ligand>
</feature>
<dbReference type="InterPro" id="IPR010923">
    <property type="entry name" value="T(6)A37_SUA5"/>
</dbReference>
<comment type="function">
    <text evidence="13">Required for the formation of a threonylcarbamoyl group on adenosine at position 37 (t(6)A37) in tRNAs that read codons beginning with adenine.</text>
</comment>
<dbReference type="InterPro" id="IPR017945">
    <property type="entry name" value="DHBP_synth_RibB-like_a/b_dom"/>
</dbReference>
<evidence type="ECO:0000256" key="11">
    <source>
        <dbReference type="ARBA" id="ARBA00029774"/>
    </source>
</evidence>
<evidence type="ECO:0000256" key="5">
    <source>
        <dbReference type="ARBA" id="ARBA00022490"/>
    </source>
</evidence>
<dbReference type="PANTHER" id="PTHR17490:SF16">
    <property type="entry name" value="THREONYLCARBAMOYL-AMP SYNTHASE"/>
    <property type="match status" value="1"/>
</dbReference>
<evidence type="ECO:0000256" key="12">
    <source>
        <dbReference type="ARBA" id="ARBA00048366"/>
    </source>
</evidence>
<evidence type="ECO:0000256" key="3">
    <source>
        <dbReference type="ARBA" id="ARBA00012584"/>
    </source>
</evidence>
<name>A0A2T4Z4F4_9BACL</name>
<feature type="binding site" evidence="14">
    <location>
        <position position="151"/>
    </location>
    <ligand>
        <name>ATP</name>
        <dbReference type="ChEBI" id="CHEBI:30616"/>
    </ligand>
</feature>
<evidence type="ECO:0000256" key="4">
    <source>
        <dbReference type="ARBA" id="ARBA00015492"/>
    </source>
</evidence>
<evidence type="ECO:0000256" key="6">
    <source>
        <dbReference type="ARBA" id="ARBA00022679"/>
    </source>
</evidence>
<keyword evidence="5 13" id="KW-0963">Cytoplasm</keyword>
<dbReference type="GO" id="GO:0003725">
    <property type="term" value="F:double-stranded RNA binding"/>
    <property type="evidence" value="ECO:0007669"/>
    <property type="project" value="UniProtKB-UniRule"/>
</dbReference>
<evidence type="ECO:0000313" key="17">
    <source>
        <dbReference type="Proteomes" id="UP000241639"/>
    </source>
</evidence>
<evidence type="ECO:0000256" key="1">
    <source>
        <dbReference type="ARBA" id="ARBA00004496"/>
    </source>
</evidence>
<keyword evidence="9 13" id="KW-0547">Nucleotide-binding</keyword>